<protein>
    <submittedName>
        <fullName evidence="8">Glucosylceramidase</fullName>
    </submittedName>
</protein>
<comment type="similarity">
    <text evidence="1 4">Belongs to the glycosyl hydrolase 30 family.</text>
</comment>
<proteinExistence type="inferred from homology"/>
<dbReference type="InterPro" id="IPR033452">
    <property type="entry name" value="GH30_C"/>
</dbReference>
<keyword evidence="3 4" id="KW-0378">Hydrolase</keyword>
<dbReference type="GO" id="GO:0006680">
    <property type="term" value="P:glucosylceramide catabolic process"/>
    <property type="evidence" value="ECO:0007669"/>
    <property type="project" value="TreeGrafter"/>
</dbReference>
<dbReference type="Proteomes" id="UP000293162">
    <property type="component" value="Unassembled WGS sequence"/>
</dbReference>
<dbReference type="EMBL" id="SEWF01000037">
    <property type="protein sequence ID" value="RYU93778.1"/>
    <property type="molecule type" value="Genomic_DNA"/>
</dbReference>
<gene>
    <name evidence="8" type="ORF">EWM59_20440</name>
</gene>
<dbReference type="Gene3D" id="2.60.40.1180">
    <property type="entry name" value="Golgi alpha-mannosidase II"/>
    <property type="match status" value="1"/>
</dbReference>
<keyword evidence="9" id="KW-1185">Reference proteome</keyword>
<reference evidence="8 9" key="1">
    <citation type="submission" date="2019-02" db="EMBL/GenBank/DDBJ databases">
        <title>Bacterial novel species Emticicia sp. 17J42-9 isolated from soil.</title>
        <authorList>
            <person name="Jung H.-Y."/>
        </authorList>
    </citation>
    <scope>NUCLEOTIDE SEQUENCE [LARGE SCALE GENOMIC DNA]</scope>
    <source>
        <strain evidence="8 9">17J42-9</strain>
    </source>
</reference>
<evidence type="ECO:0000313" key="9">
    <source>
        <dbReference type="Proteomes" id="UP000293162"/>
    </source>
</evidence>
<keyword evidence="2 5" id="KW-0732">Signal</keyword>
<name>A0A4Q5LVN1_9BACT</name>
<dbReference type="RefSeq" id="WP_130023108.1">
    <property type="nucleotide sequence ID" value="NZ_SEWF01000037.1"/>
</dbReference>
<dbReference type="OrthoDB" id="9806701at2"/>
<dbReference type="Pfam" id="PF02055">
    <property type="entry name" value="Glyco_hydro_30"/>
    <property type="match status" value="1"/>
</dbReference>
<feature type="domain" description="Glycosyl hydrolase family 30 TIM-barrel" evidence="6">
    <location>
        <begin position="65"/>
        <end position="394"/>
    </location>
</feature>
<evidence type="ECO:0000313" key="8">
    <source>
        <dbReference type="EMBL" id="RYU93778.1"/>
    </source>
</evidence>
<keyword evidence="4" id="KW-0326">Glycosidase</keyword>
<dbReference type="InterPro" id="IPR017853">
    <property type="entry name" value="GH"/>
</dbReference>
<dbReference type="PANTHER" id="PTHR11069">
    <property type="entry name" value="GLUCOSYLCERAMIDASE"/>
    <property type="match status" value="1"/>
</dbReference>
<feature type="domain" description="Glycosyl hydrolase family 30 beta sandwich" evidence="7">
    <location>
        <begin position="397"/>
        <end position="456"/>
    </location>
</feature>
<dbReference type="PANTHER" id="PTHR11069:SF23">
    <property type="entry name" value="LYSOSOMAL ACID GLUCOSYLCERAMIDASE"/>
    <property type="match status" value="1"/>
</dbReference>
<evidence type="ECO:0000259" key="7">
    <source>
        <dbReference type="Pfam" id="PF17189"/>
    </source>
</evidence>
<dbReference type="GO" id="GO:0004348">
    <property type="term" value="F:glucosylceramidase activity"/>
    <property type="evidence" value="ECO:0007669"/>
    <property type="project" value="InterPro"/>
</dbReference>
<dbReference type="AlphaFoldDB" id="A0A4Q5LVN1"/>
<evidence type="ECO:0000256" key="3">
    <source>
        <dbReference type="ARBA" id="ARBA00022801"/>
    </source>
</evidence>
<sequence>MKQTLTILLCFATFLAKAQQVEVWLTNADKSVLFQKQSQTLSFGNEKTDGPTIFVDDTKRFQTMDGFGFTLTGGSATLINQLKDAERADLLKELFAIDQNNIGISYLRVSIGASDLSDHVFTYNDLASGETDPNIQKFSLAEEQKDLLPVLKQILKINPAIKILGSPWTPPTWMKTNGNSKGGSLKPEFYQAYARYLVKYIQHMQKEGIRIDAITIQNEPLHPGNNPSLLMLPSEQTTFIKKNLGPAFKAAAIKTKIILYDHNADRPDYPISVLNDPEARKYIDGSAFHLYGGSIEALNEVHEAHPDKNLYFTEQWIGAPGNFAGDLKWHVKNLIIGAPRNWSKNVLEWNLAADPKQNPHTDGGCTECLGAITVGNSIIRNPAYYIVAHASKFVRPGSVRIASNSTMSLANVAFKTPAGKTVLLVLNESDKPQAFAISVKGKLLSQSLNGGSVATYIW</sequence>
<feature type="signal peptide" evidence="5">
    <location>
        <begin position="1"/>
        <end position="18"/>
    </location>
</feature>
<organism evidence="8 9">
    <name type="scientific">Emticicia agri</name>
    <dbReference type="NCBI Taxonomy" id="2492393"/>
    <lineage>
        <taxon>Bacteria</taxon>
        <taxon>Pseudomonadati</taxon>
        <taxon>Bacteroidota</taxon>
        <taxon>Cytophagia</taxon>
        <taxon>Cytophagales</taxon>
        <taxon>Leadbetterellaceae</taxon>
        <taxon>Emticicia</taxon>
    </lineage>
</organism>
<dbReference type="Gene3D" id="3.20.20.80">
    <property type="entry name" value="Glycosidases"/>
    <property type="match status" value="1"/>
</dbReference>
<dbReference type="InterPro" id="IPR001139">
    <property type="entry name" value="Glyco_hydro_30"/>
</dbReference>
<evidence type="ECO:0000256" key="2">
    <source>
        <dbReference type="ARBA" id="ARBA00022729"/>
    </source>
</evidence>
<evidence type="ECO:0000256" key="1">
    <source>
        <dbReference type="ARBA" id="ARBA00005382"/>
    </source>
</evidence>
<feature type="chain" id="PRO_5020723088" evidence="5">
    <location>
        <begin position="19"/>
        <end position="458"/>
    </location>
</feature>
<evidence type="ECO:0000256" key="4">
    <source>
        <dbReference type="RuleBase" id="RU361188"/>
    </source>
</evidence>
<dbReference type="SUPFAM" id="SSF51445">
    <property type="entry name" value="(Trans)glycosidases"/>
    <property type="match status" value="1"/>
</dbReference>
<dbReference type="GO" id="GO:0016020">
    <property type="term" value="C:membrane"/>
    <property type="evidence" value="ECO:0007669"/>
    <property type="project" value="GOC"/>
</dbReference>
<comment type="caution">
    <text evidence="8">The sequence shown here is derived from an EMBL/GenBank/DDBJ whole genome shotgun (WGS) entry which is preliminary data.</text>
</comment>
<dbReference type="InterPro" id="IPR013780">
    <property type="entry name" value="Glyco_hydro_b"/>
</dbReference>
<dbReference type="PRINTS" id="PR00843">
    <property type="entry name" value="GLHYDRLASE30"/>
</dbReference>
<evidence type="ECO:0000256" key="5">
    <source>
        <dbReference type="SAM" id="SignalP"/>
    </source>
</evidence>
<dbReference type="InterPro" id="IPR033453">
    <property type="entry name" value="Glyco_hydro_30_TIM-barrel"/>
</dbReference>
<evidence type="ECO:0000259" key="6">
    <source>
        <dbReference type="Pfam" id="PF02055"/>
    </source>
</evidence>
<accession>A0A4Q5LVN1</accession>
<dbReference type="Pfam" id="PF17189">
    <property type="entry name" value="Glyco_hydro_30C"/>
    <property type="match status" value="1"/>
</dbReference>